<sequence>MKIEAFVFGAGSVVPVLLVISSFCLSGPSFLKILNLERNNIGLEEGLADALCKNSTLTVLSFS</sequence>
<keyword evidence="1" id="KW-0472">Membrane</keyword>
<name>A0A397UMA8_9GLOM</name>
<dbReference type="SUPFAM" id="SSF52047">
    <property type="entry name" value="RNI-like"/>
    <property type="match status" value="1"/>
</dbReference>
<evidence type="ECO:0000313" key="2">
    <source>
        <dbReference type="EMBL" id="RIB08276.1"/>
    </source>
</evidence>
<accession>A0A397UMA8</accession>
<feature type="transmembrane region" description="Helical" evidence="1">
    <location>
        <begin position="6"/>
        <end position="31"/>
    </location>
</feature>
<keyword evidence="1" id="KW-0812">Transmembrane</keyword>
<dbReference type="Proteomes" id="UP000266673">
    <property type="component" value="Unassembled WGS sequence"/>
</dbReference>
<comment type="caution">
    <text evidence="2">The sequence shown here is derived from an EMBL/GenBank/DDBJ whole genome shotgun (WGS) entry which is preliminary data.</text>
</comment>
<keyword evidence="3" id="KW-1185">Reference proteome</keyword>
<keyword evidence="1" id="KW-1133">Transmembrane helix</keyword>
<organism evidence="2 3">
    <name type="scientific">Gigaspora rosea</name>
    <dbReference type="NCBI Taxonomy" id="44941"/>
    <lineage>
        <taxon>Eukaryota</taxon>
        <taxon>Fungi</taxon>
        <taxon>Fungi incertae sedis</taxon>
        <taxon>Mucoromycota</taxon>
        <taxon>Glomeromycotina</taxon>
        <taxon>Glomeromycetes</taxon>
        <taxon>Diversisporales</taxon>
        <taxon>Gigasporaceae</taxon>
        <taxon>Gigaspora</taxon>
    </lineage>
</organism>
<dbReference type="AlphaFoldDB" id="A0A397UMA8"/>
<dbReference type="EMBL" id="QKWP01001529">
    <property type="protein sequence ID" value="RIB08276.1"/>
    <property type="molecule type" value="Genomic_DNA"/>
</dbReference>
<evidence type="ECO:0000313" key="3">
    <source>
        <dbReference type="Proteomes" id="UP000266673"/>
    </source>
</evidence>
<dbReference type="OrthoDB" id="120976at2759"/>
<dbReference type="Gene3D" id="3.80.10.10">
    <property type="entry name" value="Ribonuclease Inhibitor"/>
    <property type="match status" value="1"/>
</dbReference>
<gene>
    <name evidence="2" type="ORF">C2G38_2212051</name>
</gene>
<protein>
    <submittedName>
        <fullName evidence="2">Uncharacterized protein</fullName>
    </submittedName>
</protein>
<reference evidence="2 3" key="1">
    <citation type="submission" date="2018-06" db="EMBL/GenBank/DDBJ databases">
        <title>Comparative genomics reveals the genomic features of Rhizophagus irregularis, R. cerebriforme, R. diaphanum and Gigaspora rosea, and their symbiotic lifestyle signature.</title>
        <authorList>
            <person name="Morin E."/>
            <person name="San Clemente H."/>
            <person name="Chen E.C.H."/>
            <person name="De La Providencia I."/>
            <person name="Hainaut M."/>
            <person name="Kuo A."/>
            <person name="Kohler A."/>
            <person name="Murat C."/>
            <person name="Tang N."/>
            <person name="Roy S."/>
            <person name="Loubradou J."/>
            <person name="Henrissat B."/>
            <person name="Grigoriev I.V."/>
            <person name="Corradi N."/>
            <person name="Roux C."/>
            <person name="Martin F.M."/>
        </authorList>
    </citation>
    <scope>NUCLEOTIDE SEQUENCE [LARGE SCALE GENOMIC DNA]</scope>
    <source>
        <strain evidence="2 3">DAOM 194757</strain>
    </source>
</reference>
<dbReference type="InterPro" id="IPR032675">
    <property type="entry name" value="LRR_dom_sf"/>
</dbReference>
<evidence type="ECO:0000256" key="1">
    <source>
        <dbReference type="SAM" id="Phobius"/>
    </source>
</evidence>
<proteinExistence type="predicted"/>